<dbReference type="InterPro" id="IPR013783">
    <property type="entry name" value="Ig-like_fold"/>
</dbReference>
<reference evidence="6 7" key="1">
    <citation type="submission" date="2023-08" db="EMBL/GenBank/DDBJ databases">
        <title>The draft genome sequence of Paracraurococcus sp. LOR1-02.</title>
        <authorList>
            <person name="Kingkaew E."/>
            <person name="Tanasupawat S."/>
        </authorList>
    </citation>
    <scope>NUCLEOTIDE SEQUENCE [LARGE SCALE GENOMIC DNA]</scope>
    <source>
        <strain evidence="6 7">LOR1-02</strain>
    </source>
</reference>
<gene>
    <name evidence="6" type="primary">glgX</name>
    <name evidence="6" type="ORF">Q7A36_11620</name>
</gene>
<dbReference type="InterPro" id="IPR013780">
    <property type="entry name" value="Glyco_hydro_b"/>
</dbReference>
<dbReference type="RefSeq" id="WP_305103858.1">
    <property type="nucleotide sequence ID" value="NZ_JAUTWS010000009.1"/>
</dbReference>
<keyword evidence="2" id="KW-0378">Hydrolase</keyword>
<dbReference type="InterPro" id="IPR011837">
    <property type="entry name" value="Glycogen_debranch_GlgX"/>
</dbReference>
<feature type="compositionally biased region" description="Basic and acidic residues" evidence="4">
    <location>
        <begin position="473"/>
        <end position="489"/>
    </location>
</feature>
<dbReference type="Pfam" id="PF02922">
    <property type="entry name" value="CBM_48"/>
    <property type="match status" value="1"/>
</dbReference>
<proteinExistence type="inferred from homology"/>
<dbReference type="Gene3D" id="2.60.40.10">
    <property type="entry name" value="Immunoglobulins"/>
    <property type="match status" value="1"/>
</dbReference>
<dbReference type="InterPro" id="IPR006047">
    <property type="entry name" value="GH13_cat_dom"/>
</dbReference>
<dbReference type="InterPro" id="IPR044505">
    <property type="entry name" value="GlgX_Isoamylase_N_E_set"/>
</dbReference>
<name>A0ABT9DYK7_9PROT</name>
<dbReference type="CDD" id="cd02856">
    <property type="entry name" value="E_set_GDE_Isoamylase_N"/>
    <property type="match status" value="1"/>
</dbReference>
<evidence type="ECO:0000313" key="6">
    <source>
        <dbReference type="EMBL" id="MDO9708992.1"/>
    </source>
</evidence>
<evidence type="ECO:0000256" key="2">
    <source>
        <dbReference type="ARBA" id="ARBA00022801"/>
    </source>
</evidence>
<keyword evidence="7" id="KW-1185">Reference proteome</keyword>
<dbReference type="Proteomes" id="UP001243009">
    <property type="component" value="Unassembled WGS sequence"/>
</dbReference>
<evidence type="ECO:0000256" key="1">
    <source>
        <dbReference type="ARBA" id="ARBA00008061"/>
    </source>
</evidence>
<dbReference type="SMART" id="SM00642">
    <property type="entry name" value="Aamy"/>
    <property type="match status" value="1"/>
</dbReference>
<dbReference type="InterPro" id="IPR014756">
    <property type="entry name" value="Ig_E-set"/>
</dbReference>
<protein>
    <submittedName>
        <fullName evidence="6">Glycogen debranching protein GlgX</fullName>
    </submittedName>
</protein>
<comment type="similarity">
    <text evidence="1">Belongs to the glycosyl hydrolase 13 family.</text>
</comment>
<dbReference type="PANTHER" id="PTHR43002">
    <property type="entry name" value="GLYCOGEN DEBRANCHING ENZYME"/>
    <property type="match status" value="1"/>
</dbReference>
<comment type="caution">
    <text evidence="6">The sequence shown here is derived from an EMBL/GenBank/DDBJ whole genome shotgun (WGS) entry which is preliminary data.</text>
</comment>
<evidence type="ECO:0000313" key="7">
    <source>
        <dbReference type="Proteomes" id="UP001243009"/>
    </source>
</evidence>
<sequence length="699" mass="78239">MPPIPTRLLPGRPDPLGANWDGLGVNFAVFSANAERIDLCLFDPSGRREVARLPLPECTDEVWHGYLPEARPGQIYGYRAYGPYEPRRGHRFNPHKLLLDPYARQMHGELRWSDVLFGYRTGGGRADLSFDRRDSAPAMPKGVVVDDSFAWGDDRSPCTPWDRTVIYEAHVRGLTMRRDDIGPRERGTFAALADPRVIEHLQRLGITAIELLPIQAFLQDRFLVEKGLRNYWGYSTLSFFAPEPRYLIESWMRNELKVAVRRLHGAGIEVILDVVYNHTCEGSELGPTLSWRGLDNASYYRLVPGDERHCINDTGTGNTVNLSHPRVLQMVMDSLRYWVTEYRIDGFRFDLGSILGREGPGFDPGSGFFDAVRQDPVLSRVKLISEPWDIGPGGYQLGNHPPGFAEWNDRFRDGIRRFWRGDDGMRSDLAARLTGSAELFDRRRRRPWASVNYAASHDGFTLLDTVSYEQRHNEANGEDNRDGHGDNHSRNWGVEGETADPEIIATRLAVLRAMLVTVFASAGTPMLLAGDEMLRSQGGNNNAYNQDNHTSWVDWDLAATPPARALQRFVARLIALRKRLPPLRPPIFLHGVTELRPGLNDIAWFDQHGKAMTPEAWNDPAARTLALRRATAAENGGVDVTLLLLNADAAGHAFALPKPPLAWTLVLDSVHPDGPERPVHDEAVPVGPHGAVLLAARLS</sequence>
<evidence type="ECO:0000256" key="4">
    <source>
        <dbReference type="SAM" id="MobiDB-lite"/>
    </source>
</evidence>
<dbReference type="NCBIfam" id="TIGR02100">
    <property type="entry name" value="glgX_debranch"/>
    <property type="match status" value="1"/>
</dbReference>
<dbReference type="InterPro" id="IPR017853">
    <property type="entry name" value="GH"/>
</dbReference>
<dbReference type="Gene3D" id="3.20.20.80">
    <property type="entry name" value="Glycosidases"/>
    <property type="match status" value="1"/>
</dbReference>
<dbReference type="InterPro" id="IPR004193">
    <property type="entry name" value="Glyco_hydro_13_N"/>
</dbReference>
<organism evidence="6 7">
    <name type="scientific">Paracraurococcus lichenis</name>
    <dbReference type="NCBI Taxonomy" id="3064888"/>
    <lineage>
        <taxon>Bacteria</taxon>
        <taxon>Pseudomonadati</taxon>
        <taxon>Pseudomonadota</taxon>
        <taxon>Alphaproteobacteria</taxon>
        <taxon>Acetobacterales</taxon>
        <taxon>Roseomonadaceae</taxon>
        <taxon>Paracraurococcus</taxon>
    </lineage>
</organism>
<dbReference type="Gene3D" id="2.60.40.1180">
    <property type="entry name" value="Golgi alpha-mannosidase II"/>
    <property type="match status" value="1"/>
</dbReference>
<feature type="domain" description="Glycosyl hydrolase family 13 catalytic" evidence="5">
    <location>
        <begin position="143"/>
        <end position="577"/>
    </location>
</feature>
<dbReference type="SUPFAM" id="SSF51011">
    <property type="entry name" value="Glycosyl hydrolase domain"/>
    <property type="match status" value="1"/>
</dbReference>
<evidence type="ECO:0000256" key="3">
    <source>
        <dbReference type="ARBA" id="ARBA00023295"/>
    </source>
</evidence>
<evidence type="ECO:0000259" key="5">
    <source>
        <dbReference type="SMART" id="SM00642"/>
    </source>
</evidence>
<accession>A0ABT9DYK7</accession>
<dbReference type="EMBL" id="JAUTWS010000009">
    <property type="protein sequence ID" value="MDO9708992.1"/>
    <property type="molecule type" value="Genomic_DNA"/>
</dbReference>
<dbReference type="CDD" id="cd11326">
    <property type="entry name" value="AmyAc_Glg_debranch"/>
    <property type="match status" value="1"/>
</dbReference>
<dbReference type="SUPFAM" id="SSF81296">
    <property type="entry name" value="E set domains"/>
    <property type="match status" value="1"/>
</dbReference>
<keyword evidence="3" id="KW-0326">Glycosidase</keyword>
<dbReference type="SUPFAM" id="SSF51445">
    <property type="entry name" value="(Trans)glycosidases"/>
    <property type="match status" value="1"/>
</dbReference>
<feature type="region of interest" description="Disordered" evidence="4">
    <location>
        <begin position="473"/>
        <end position="494"/>
    </location>
</feature>